<dbReference type="Pfam" id="PF09179">
    <property type="entry name" value="TilS"/>
    <property type="match status" value="1"/>
</dbReference>
<evidence type="ECO:0000256" key="4">
    <source>
        <dbReference type="ARBA" id="ARBA00022694"/>
    </source>
</evidence>
<dbReference type="Gene3D" id="1.20.59.20">
    <property type="match status" value="1"/>
</dbReference>
<gene>
    <name evidence="8 10" type="primary">tilS</name>
    <name evidence="10" type="ORF">V4F39_26320</name>
</gene>
<dbReference type="PANTHER" id="PTHR43033">
    <property type="entry name" value="TRNA(ILE)-LYSIDINE SYNTHASE-RELATED"/>
    <property type="match status" value="1"/>
</dbReference>
<keyword evidence="11" id="KW-1185">Reference proteome</keyword>
<keyword evidence="4 8" id="KW-0819">tRNA processing</keyword>
<dbReference type="HAMAP" id="MF_01161">
    <property type="entry name" value="tRNA_Ile_lys_synt"/>
    <property type="match status" value="1"/>
</dbReference>
<dbReference type="InterPro" id="IPR011063">
    <property type="entry name" value="TilS/TtcA_N"/>
</dbReference>
<comment type="caution">
    <text evidence="10">The sequence shown here is derived from an EMBL/GenBank/DDBJ whole genome shotgun (WGS) entry which is preliminary data.</text>
</comment>
<dbReference type="Pfam" id="PF11734">
    <property type="entry name" value="TilS_C"/>
    <property type="match status" value="1"/>
</dbReference>
<protein>
    <recommendedName>
        <fullName evidence="8">tRNA(Ile)-lysidine synthase</fullName>
        <ecNumber evidence="8">6.3.4.19</ecNumber>
    </recommendedName>
    <alternativeName>
        <fullName evidence="8">tRNA(Ile)-2-lysyl-cytidine synthase</fullName>
    </alternativeName>
    <alternativeName>
        <fullName evidence="8">tRNA(Ile)-lysidine synthetase</fullName>
    </alternativeName>
</protein>
<dbReference type="Gene3D" id="3.40.50.620">
    <property type="entry name" value="HUPs"/>
    <property type="match status" value="1"/>
</dbReference>
<comment type="catalytic activity">
    <reaction evidence="7 8">
        <text>cytidine(34) in tRNA(Ile2) + L-lysine + ATP = lysidine(34) in tRNA(Ile2) + AMP + diphosphate + H(+)</text>
        <dbReference type="Rhea" id="RHEA:43744"/>
        <dbReference type="Rhea" id="RHEA-COMP:10625"/>
        <dbReference type="Rhea" id="RHEA-COMP:10670"/>
        <dbReference type="ChEBI" id="CHEBI:15378"/>
        <dbReference type="ChEBI" id="CHEBI:30616"/>
        <dbReference type="ChEBI" id="CHEBI:32551"/>
        <dbReference type="ChEBI" id="CHEBI:33019"/>
        <dbReference type="ChEBI" id="CHEBI:82748"/>
        <dbReference type="ChEBI" id="CHEBI:83665"/>
        <dbReference type="ChEBI" id="CHEBI:456215"/>
        <dbReference type="EC" id="6.3.4.19"/>
    </reaction>
</comment>
<dbReference type="EC" id="6.3.4.19" evidence="8"/>
<dbReference type="GO" id="GO:0005737">
    <property type="term" value="C:cytoplasm"/>
    <property type="evidence" value="ECO:0007669"/>
    <property type="project" value="UniProtKB-SubCell"/>
</dbReference>
<evidence type="ECO:0000259" key="9">
    <source>
        <dbReference type="SMART" id="SM00977"/>
    </source>
</evidence>
<dbReference type="SMART" id="SM00977">
    <property type="entry name" value="TilS_C"/>
    <property type="match status" value="1"/>
</dbReference>
<dbReference type="SUPFAM" id="SSF52402">
    <property type="entry name" value="Adenine nucleotide alpha hydrolases-like"/>
    <property type="match status" value="1"/>
</dbReference>
<proteinExistence type="inferred from homology"/>
<evidence type="ECO:0000256" key="6">
    <source>
        <dbReference type="ARBA" id="ARBA00022840"/>
    </source>
</evidence>
<dbReference type="InterPro" id="IPR014729">
    <property type="entry name" value="Rossmann-like_a/b/a_fold"/>
</dbReference>
<dbReference type="Pfam" id="PF01171">
    <property type="entry name" value="ATP_bind_3"/>
    <property type="match status" value="1"/>
</dbReference>
<dbReference type="InterPro" id="IPR015262">
    <property type="entry name" value="tRNA_Ile_lys_synt_subst-bd"/>
</dbReference>
<comment type="function">
    <text evidence="8">Ligates lysine onto the cytidine present at position 34 of the AUA codon-specific tRNA(Ile) that contains the anticodon CAU, in an ATP-dependent manner. Cytidine is converted to lysidine, thus changing the amino acid specificity of the tRNA from methionine to isoleucine.</text>
</comment>
<dbReference type="AlphaFoldDB" id="A0AAW9QDX5"/>
<keyword evidence="5 8" id="KW-0547">Nucleotide-binding</keyword>
<dbReference type="SUPFAM" id="SSF82829">
    <property type="entry name" value="MesJ substrate recognition domain-like"/>
    <property type="match status" value="1"/>
</dbReference>
<comment type="domain">
    <text evidence="8">The N-terminal region contains the highly conserved SGGXDS motif, predicted to be a P-loop motif involved in ATP binding.</text>
</comment>
<dbReference type="PANTHER" id="PTHR43033:SF1">
    <property type="entry name" value="TRNA(ILE)-LYSIDINE SYNTHASE-RELATED"/>
    <property type="match status" value="1"/>
</dbReference>
<comment type="similarity">
    <text evidence="8">Belongs to the tRNA(Ile)-lysidine synthase family.</text>
</comment>
<name>A0AAW9QDX5_9BURK</name>
<evidence type="ECO:0000256" key="7">
    <source>
        <dbReference type="ARBA" id="ARBA00048539"/>
    </source>
</evidence>
<keyword evidence="2 8" id="KW-0963">Cytoplasm</keyword>
<sequence>MPHRVAVAVSGGRDSVALLHATRQASAALGLEVHALHVHHGLQRAADAWQAHVGLLCEEWQISLHVGRLSGRPQPGDSIEAWARRERYAALAALAGQARASLVLLAHHRRDQAETFLLQALRGAGPAGLASMPRSAVRGGITWARPWLAMPREAIEAYVEQHGLPYVEDDSNGDLRFARNRLRLGVMPALAGAFPAAEAALAASAARSAQADAALREWTAMDLATCAGAGGELCVEPWLALSEARRAMVLRGWVRAQLGQGAPQRLLDRLTTEWPSAAASARWPAVPGWSLCSYRGSLRAVPEAHAGGRPPPPAVAPLSITCAGSVDVPAWGGVLQVFKSEARGVPLGSLHGCELRPRHGGEQFQLEASRPARSLKKAFQAAGVPEWARGGPLLWSGGRLLFVPGLGVDARALALPPDGTPRVSFEWSPSLAGTSKGSAGR</sequence>
<evidence type="ECO:0000256" key="8">
    <source>
        <dbReference type="HAMAP-Rule" id="MF_01161"/>
    </source>
</evidence>
<dbReference type="EMBL" id="JAZIBG010000056">
    <property type="protein sequence ID" value="MEF7617454.1"/>
    <property type="molecule type" value="Genomic_DNA"/>
</dbReference>
<dbReference type="SUPFAM" id="SSF56037">
    <property type="entry name" value="PheT/TilS domain"/>
    <property type="match status" value="1"/>
</dbReference>
<dbReference type="GO" id="GO:0006400">
    <property type="term" value="P:tRNA modification"/>
    <property type="evidence" value="ECO:0007669"/>
    <property type="project" value="UniProtKB-UniRule"/>
</dbReference>
<dbReference type="GO" id="GO:0005524">
    <property type="term" value="F:ATP binding"/>
    <property type="evidence" value="ECO:0007669"/>
    <property type="project" value="UniProtKB-UniRule"/>
</dbReference>
<dbReference type="GO" id="GO:0032267">
    <property type="term" value="F:tRNA(Ile)-lysidine synthase activity"/>
    <property type="evidence" value="ECO:0007669"/>
    <property type="project" value="UniProtKB-EC"/>
</dbReference>
<evidence type="ECO:0000256" key="5">
    <source>
        <dbReference type="ARBA" id="ARBA00022741"/>
    </source>
</evidence>
<dbReference type="InterPro" id="IPR012795">
    <property type="entry name" value="tRNA_Ile_lys_synt_N"/>
</dbReference>
<dbReference type="InterPro" id="IPR012094">
    <property type="entry name" value="tRNA_Ile_lys_synt"/>
</dbReference>
<comment type="subcellular location">
    <subcellularLocation>
        <location evidence="1 8">Cytoplasm</location>
    </subcellularLocation>
</comment>
<evidence type="ECO:0000313" key="11">
    <source>
        <dbReference type="Proteomes" id="UP001336250"/>
    </source>
</evidence>
<evidence type="ECO:0000313" key="10">
    <source>
        <dbReference type="EMBL" id="MEF7617454.1"/>
    </source>
</evidence>
<dbReference type="CDD" id="cd01992">
    <property type="entry name" value="TilS_N"/>
    <property type="match status" value="1"/>
</dbReference>
<dbReference type="InterPro" id="IPR012796">
    <property type="entry name" value="Lysidine-tRNA-synth_C"/>
</dbReference>
<feature type="domain" description="Lysidine-tRNA(Ile) synthetase C-terminal" evidence="9">
    <location>
        <begin position="353"/>
        <end position="425"/>
    </location>
</feature>
<organism evidence="10 11">
    <name type="scientific">Aquincola agrisoli</name>
    <dbReference type="NCBI Taxonomy" id="3119538"/>
    <lineage>
        <taxon>Bacteria</taxon>
        <taxon>Pseudomonadati</taxon>
        <taxon>Pseudomonadota</taxon>
        <taxon>Betaproteobacteria</taxon>
        <taxon>Burkholderiales</taxon>
        <taxon>Sphaerotilaceae</taxon>
        <taxon>Aquincola</taxon>
    </lineage>
</organism>
<reference evidence="10 11" key="1">
    <citation type="submission" date="2024-02" db="EMBL/GenBank/DDBJ databases">
        <title>Genome sequence of Aquincola sp. MAHUQ-54.</title>
        <authorList>
            <person name="Huq M.A."/>
        </authorList>
    </citation>
    <scope>NUCLEOTIDE SEQUENCE [LARGE SCALE GENOMIC DNA]</scope>
    <source>
        <strain evidence="10 11">MAHUQ-54</strain>
    </source>
</reference>
<dbReference type="Proteomes" id="UP001336250">
    <property type="component" value="Unassembled WGS sequence"/>
</dbReference>
<feature type="binding site" evidence="8">
    <location>
        <begin position="10"/>
        <end position="15"/>
    </location>
    <ligand>
        <name>ATP</name>
        <dbReference type="ChEBI" id="CHEBI:30616"/>
    </ligand>
</feature>
<keyword evidence="3 8" id="KW-0436">Ligase</keyword>
<dbReference type="RefSeq" id="WP_332293215.1">
    <property type="nucleotide sequence ID" value="NZ_JAZIBG010000056.1"/>
</dbReference>
<evidence type="ECO:0000256" key="1">
    <source>
        <dbReference type="ARBA" id="ARBA00004496"/>
    </source>
</evidence>
<keyword evidence="6 8" id="KW-0067">ATP-binding</keyword>
<evidence type="ECO:0000256" key="3">
    <source>
        <dbReference type="ARBA" id="ARBA00022598"/>
    </source>
</evidence>
<dbReference type="NCBIfam" id="TIGR02433">
    <property type="entry name" value="lysidine_TilS_C"/>
    <property type="match status" value="1"/>
</dbReference>
<evidence type="ECO:0000256" key="2">
    <source>
        <dbReference type="ARBA" id="ARBA00022490"/>
    </source>
</evidence>
<dbReference type="NCBIfam" id="TIGR02432">
    <property type="entry name" value="lysidine_TilS_N"/>
    <property type="match status" value="1"/>
</dbReference>
<accession>A0AAW9QDX5</accession>